<dbReference type="GO" id="GO:0008967">
    <property type="term" value="F:phosphoglycolate phosphatase activity"/>
    <property type="evidence" value="ECO:0007669"/>
    <property type="project" value="UniProtKB-EC"/>
</dbReference>
<evidence type="ECO:0000256" key="4">
    <source>
        <dbReference type="ARBA" id="ARBA00013078"/>
    </source>
</evidence>
<dbReference type="SUPFAM" id="SSF56784">
    <property type="entry name" value="HAD-like"/>
    <property type="match status" value="1"/>
</dbReference>
<reference evidence="8 9" key="1">
    <citation type="submission" date="2020-08" db="EMBL/GenBank/DDBJ databases">
        <title>Genomic Encyclopedia of Type Strains, Phase IV (KMG-IV): sequencing the most valuable type-strain genomes for metagenomic binning, comparative biology and taxonomic classification.</title>
        <authorList>
            <person name="Goeker M."/>
        </authorList>
    </citation>
    <scope>NUCLEOTIDE SEQUENCE [LARGE SCALE GENOMIC DNA]</scope>
    <source>
        <strain evidence="8 9">DSM 103462</strain>
    </source>
</reference>
<organism evidence="8 9">
    <name type="scientific">Treponema ruminis</name>
    <dbReference type="NCBI Taxonomy" id="744515"/>
    <lineage>
        <taxon>Bacteria</taxon>
        <taxon>Pseudomonadati</taxon>
        <taxon>Spirochaetota</taxon>
        <taxon>Spirochaetia</taxon>
        <taxon>Spirochaetales</taxon>
        <taxon>Treponemataceae</taxon>
        <taxon>Treponema</taxon>
    </lineage>
</organism>
<dbReference type="EC" id="3.1.3.18" evidence="4"/>
<dbReference type="InterPro" id="IPR050155">
    <property type="entry name" value="HAD-like_hydrolase_sf"/>
</dbReference>
<dbReference type="SFLD" id="SFLDS00003">
    <property type="entry name" value="Haloacid_Dehalogenase"/>
    <property type="match status" value="1"/>
</dbReference>
<dbReference type="PANTHER" id="PTHR43434:SF1">
    <property type="entry name" value="PHOSPHOGLYCOLATE PHOSPHATASE"/>
    <property type="match status" value="1"/>
</dbReference>
<dbReference type="GO" id="GO:0032259">
    <property type="term" value="P:methylation"/>
    <property type="evidence" value="ECO:0007669"/>
    <property type="project" value="UniProtKB-KW"/>
</dbReference>
<keyword evidence="9" id="KW-1185">Reference proteome</keyword>
<dbReference type="PANTHER" id="PTHR43434">
    <property type="entry name" value="PHOSPHOGLYCOLATE PHOSPHATASE"/>
    <property type="match status" value="1"/>
</dbReference>
<protein>
    <recommendedName>
        <fullName evidence="4">phosphoglycolate phosphatase</fullName>
        <ecNumber evidence="4">3.1.3.18</ecNumber>
    </recommendedName>
</protein>
<keyword evidence="6 8" id="KW-0808">Transferase</keyword>
<evidence type="ECO:0000313" key="9">
    <source>
        <dbReference type="Proteomes" id="UP000518887"/>
    </source>
</evidence>
<evidence type="ECO:0000256" key="1">
    <source>
        <dbReference type="ARBA" id="ARBA00000830"/>
    </source>
</evidence>
<comment type="pathway">
    <text evidence="2">Organic acid metabolism; glycolate biosynthesis; glycolate from 2-phosphoglycolate: step 1/1.</text>
</comment>
<dbReference type="RefSeq" id="WP_184657286.1">
    <property type="nucleotide sequence ID" value="NZ_CP031518.1"/>
</dbReference>
<evidence type="ECO:0000256" key="6">
    <source>
        <dbReference type="ARBA" id="ARBA00022679"/>
    </source>
</evidence>
<evidence type="ECO:0000256" key="5">
    <source>
        <dbReference type="ARBA" id="ARBA00022603"/>
    </source>
</evidence>
<dbReference type="GO" id="GO:0005829">
    <property type="term" value="C:cytosol"/>
    <property type="evidence" value="ECO:0007669"/>
    <property type="project" value="TreeGrafter"/>
</dbReference>
<dbReference type="Proteomes" id="UP000518887">
    <property type="component" value="Unassembled WGS sequence"/>
</dbReference>
<evidence type="ECO:0000256" key="3">
    <source>
        <dbReference type="ARBA" id="ARBA00006171"/>
    </source>
</evidence>
<dbReference type="PROSITE" id="PS51682">
    <property type="entry name" value="SAM_OMT_I"/>
    <property type="match status" value="1"/>
</dbReference>
<accession>A0A7W8G7C5</accession>
<comment type="catalytic activity">
    <reaction evidence="1">
        <text>2-phosphoglycolate + H2O = glycolate + phosphate</text>
        <dbReference type="Rhea" id="RHEA:14369"/>
        <dbReference type="ChEBI" id="CHEBI:15377"/>
        <dbReference type="ChEBI" id="CHEBI:29805"/>
        <dbReference type="ChEBI" id="CHEBI:43474"/>
        <dbReference type="ChEBI" id="CHEBI:58033"/>
        <dbReference type="EC" id="3.1.3.18"/>
    </reaction>
</comment>
<dbReference type="CDD" id="cd02440">
    <property type="entry name" value="AdoMet_MTases"/>
    <property type="match status" value="1"/>
</dbReference>
<keyword evidence="5 8" id="KW-0489">Methyltransferase</keyword>
<dbReference type="AlphaFoldDB" id="A0A7W8G7C5"/>
<comment type="similarity">
    <text evidence="3">Belongs to the HAD-like hydrolase superfamily. CbbY/CbbZ/Gph/YieH family.</text>
</comment>
<dbReference type="InterPro" id="IPR023214">
    <property type="entry name" value="HAD_sf"/>
</dbReference>
<dbReference type="InterPro" id="IPR002935">
    <property type="entry name" value="SAM_O-MeTrfase"/>
</dbReference>
<keyword evidence="7" id="KW-0949">S-adenosyl-L-methionine</keyword>
<evidence type="ECO:0000256" key="2">
    <source>
        <dbReference type="ARBA" id="ARBA00004818"/>
    </source>
</evidence>
<gene>
    <name evidence="8" type="ORF">HNP76_000562</name>
</gene>
<evidence type="ECO:0000313" key="8">
    <source>
        <dbReference type="EMBL" id="MBB5225218.1"/>
    </source>
</evidence>
<dbReference type="InterPro" id="IPR023198">
    <property type="entry name" value="PGP-like_dom2"/>
</dbReference>
<dbReference type="SFLD" id="SFLDG01129">
    <property type="entry name" value="C1.5:_HAD__Beta-PGM__Phosphata"/>
    <property type="match status" value="1"/>
</dbReference>
<proteinExistence type="inferred from homology"/>
<dbReference type="Pfam" id="PF01596">
    <property type="entry name" value="Methyltransf_3"/>
    <property type="match status" value="1"/>
</dbReference>
<dbReference type="InterPro" id="IPR029063">
    <property type="entry name" value="SAM-dependent_MTases_sf"/>
</dbReference>
<dbReference type="Pfam" id="PF13419">
    <property type="entry name" value="HAD_2"/>
    <property type="match status" value="1"/>
</dbReference>
<dbReference type="SUPFAM" id="SSF53335">
    <property type="entry name" value="S-adenosyl-L-methionine-dependent methyltransferases"/>
    <property type="match status" value="1"/>
</dbReference>
<dbReference type="Gene3D" id="3.40.50.1000">
    <property type="entry name" value="HAD superfamily/HAD-like"/>
    <property type="match status" value="1"/>
</dbReference>
<dbReference type="EMBL" id="JACHFQ010000002">
    <property type="protein sequence ID" value="MBB5225218.1"/>
    <property type="molecule type" value="Genomic_DNA"/>
</dbReference>
<comment type="caution">
    <text evidence="8">The sequence shown here is derived from an EMBL/GenBank/DDBJ whole genome shotgun (WGS) entry which is preliminary data.</text>
</comment>
<dbReference type="InterPro" id="IPR036412">
    <property type="entry name" value="HAD-like_sf"/>
</dbReference>
<dbReference type="GO" id="GO:0006281">
    <property type="term" value="P:DNA repair"/>
    <property type="evidence" value="ECO:0007669"/>
    <property type="project" value="TreeGrafter"/>
</dbReference>
<dbReference type="Gene3D" id="3.40.50.150">
    <property type="entry name" value="Vaccinia Virus protein VP39"/>
    <property type="match status" value="1"/>
</dbReference>
<evidence type="ECO:0000256" key="7">
    <source>
        <dbReference type="ARBA" id="ARBA00022691"/>
    </source>
</evidence>
<dbReference type="InterPro" id="IPR041492">
    <property type="entry name" value="HAD_2"/>
</dbReference>
<dbReference type="Gene3D" id="1.10.150.240">
    <property type="entry name" value="Putative phosphatase, domain 2"/>
    <property type="match status" value="1"/>
</dbReference>
<dbReference type="GO" id="GO:0008171">
    <property type="term" value="F:O-methyltransferase activity"/>
    <property type="evidence" value="ECO:0007669"/>
    <property type="project" value="InterPro"/>
</dbReference>
<name>A0A7W8G7C5_9SPIR</name>
<sequence>MSIQAYIFDCDGTIIDSGEDIAFCVNEALHHFGYWPVDVKKIITFLGDGTKNLLLRALKFSTKNHFNLETEYNQKQFQEVMDFYLKLYHSNPVVKTHLYAGIKELLRVLKKKGKKVVLLTNKPESIARQILEKLSVLEYFDLLVGPETKNEEGSLLKMKPEPDGLEYALSYLNKNFSLSLSKDNFIMIGDSAQDINAGKAFGCKTAGCRGGIGDREKLLEAKPDLCFSVASEIEKFIDILSEDKCDDFIKNYAMQNEVPIMQDEGSDFICEYIKSHEVKTILEIGTAIGYSSVRFAKLSDDIRVTTIEIDEERYKAAVENVAKNGLTDRITLIFGDALTAQIPGKFDLVFIDAAKAQYIKFFEKYKENLSESGVIVSDNLSFHGMVEDLSLTHNYSTRKLVKKIRKYIEFLKTNEEFETEFLKKGDGISISKRK</sequence>